<gene>
    <name evidence="2" type="ORF">TNIN_500451</name>
</gene>
<comment type="caution">
    <text evidence="2">The sequence shown here is derived from an EMBL/GenBank/DDBJ whole genome shotgun (WGS) entry which is preliminary data.</text>
</comment>
<dbReference type="AlphaFoldDB" id="A0A8X7CC15"/>
<feature type="region of interest" description="Disordered" evidence="1">
    <location>
        <begin position="32"/>
        <end position="52"/>
    </location>
</feature>
<dbReference type="Proteomes" id="UP000886998">
    <property type="component" value="Unassembled WGS sequence"/>
</dbReference>
<evidence type="ECO:0000313" key="3">
    <source>
        <dbReference type="Proteomes" id="UP000886998"/>
    </source>
</evidence>
<name>A0A8X7CC15_9ARAC</name>
<proteinExistence type="predicted"/>
<sequence>MKVNTDNEYTSYLTFSEFYIMSAKTVRNIREPLKKPRPLKSVPSETKFHIPDPKDTVIQKTREGHILEFDG</sequence>
<accession>A0A8X7CC15</accession>
<evidence type="ECO:0000313" key="2">
    <source>
        <dbReference type="EMBL" id="GFY63813.1"/>
    </source>
</evidence>
<keyword evidence="3" id="KW-1185">Reference proteome</keyword>
<organism evidence="2 3">
    <name type="scientific">Trichonephila inaurata madagascariensis</name>
    <dbReference type="NCBI Taxonomy" id="2747483"/>
    <lineage>
        <taxon>Eukaryota</taxon>
        <taxon>Metazoa</taxon>
        <taxon>Ecdysozoa</taxon>
        <taxon>Arthropoda</taxon>
        <taxon>Chelicerata</taxon>
        <taxon>Arachnida</taxon>
        <taxon>Araneae</taxon>
        <taxon>Araneomorphae</taxon>
        <taxon>Entelegynae</taxon>
        <taxon>Araneoidea</taxon>
        <taxon>Nephilidae</taxon>
        <taxon>Trichonephila</taxon>
        <taxon>Trichonephila inaurata</taxon>
    </lineage>
</organism>
<evidence type="ECO:0000256" key="1">
    <source>
        <dbReference type="SAM" id="MobiDB-lite"/>
    </source>
</evidence>
<dbReference type="EMBL" id="BMAV01014948">
    <property type="protein sequence ID" value="GFY63813.1"/>
    <property type="molecule type" value="Genomic_DNA"/>
</dbReference>
<reference evidence="2" key="1">
    <citation type="submission" date="2020-08" db="EMBL/GenBank/DDBJ databases">
        <title>Multicomponent nature underlies the extraordinary mechanical properties of spider dragline silk.</title>
        <authorList>
            <person name="Kono N."/>
            <person name="Nakamura H."/>
            <person name="Mori M."/>
            <person name="Yoshida Y."/>
            <person name="Ohtoshi R."/>
            <person name="Malay A.D."/>
            <person name="Moran D.A.P."/>
            <person name="Tomita M."/>
            <person name="Numata K."/>
            <person name="Arakawa K."/>
        </authorList>
    </citation>
    <scope>NUCLEOTIDE SEQUENCE</scope>
</reference>
<protein>
    <submittedName>
        <fullName evidence="2">Uncharacterized protein</fullName>
    </submittedName>
</protein>